<dbReference type="Gene3D" id="3.80.10.10">
    <property type="entry name" value="Ribonuclease Inhibitor"/>
    <property type="match status" value="2"/>
</dbReference>
<comment type="cofactor">
    <cofactor evidence="15">
        <name>[2Fe-2S] cluster</name>
        <dbReference type="ChEBI" id="CHEBI:190135"/>
    </cofactor>
</comment>
<feature type="domain" description="F-box" evidence="18">
    <location>
        <begin position="374"/>
        <end position="420"/>
    </location>
</feature>
<organism evidence="19">
    <name type="scientific">Castor canadensis</name>
    <name type="common">American beaver</name>
    <dbReference type="NCBI Taxonomy" id="51338"/>
    <lineage>
        <taxon>Eukaryota</taxon>
        <taxon>Metazoa</taxon>
        <taxon>Chordata</taxon>
        <taxon>Craniata</taxon>
        <taxon>Vertebrata</taxon>
        <taxon>Euteleostomi</taxon>
        <taxon>Mammalia</taxon>
        <taxon>Eutheria</taxon>
        <taxon>Euarchontoglires</taxon>
        <taxon>Glires</taxon>
        <taxon>Rodentia</taxon>
        <taxon>Castorimorpha</taxon>
        <taxon>Castoridae</taxon>
        <taxon>Castor</taxon>
    </lineage>
</organism>
<name>A0A8C0W7P0_CASCN</name>
<dbReference type="GO" id="GO:0019005">
    <property type="term" value="C:SCF ubiquitin ligase complex"/>
    <property type="evidence" value="ECO:0007669"/>
    <property type="project" value="TreeGrafter"/>
</dbReference>
<evidence type="ECO:0000256" key="1">
    <source>
        <dbReference type="ARBA" id="ARBA00004123"/>
    </source>
</evidence>
<keyword evidence="7" id="KW-0479">Metal-binding</keyword>
<dbReference type="PANTHER" id="PTHR13318">
    <property type="entry name" value="PARTNER OF PAIRED, ISOFORM B-RELATED"/>
    <property type="match status" value="1"/>
</dbReference>
<evidence type="ECO:0000256" key="5">
    <source>
        <dbReference type="ARBA" id="ARBA00022490"/>
    </source>
</evidence>
<dbReference type="UniPathway" id="UPA00143"/>
<dbReference type="FunFam" id="3.80.10.10:FF:000086">
    <property type="entry name" value="F-box/LRR-repeat protein 5 isoform X1"/>
    <property type="match status" value="1"/>
</dbReference>
<dbReference type="FunFam" id="3.80.10.10:FF:000106">
    <property type="entry name" value="F-box/LRR-repeat protein 5 isoform X1"/>
    <property type="match status" value="1"/>
</dbReference>
<evidence type="ECO:0000256" key="4">
    <source>
        <dbReference type="ARBA" id="ARBA00020540"/>
    </source>
</evidence>
<protein>
    <recommendedName>
        <fullName evidence="4">F-box/LRR-repeat protein 5</fullName>
    </recommendedName>
    <alternativeName>
        <fullName evidence="14">F-box and leucine-rich repeat protein 5</fullName>
    </alternativeName>
</protein>
<dbReference type="AlphaFoldDB" id="A0A8C0W7P0"/>
<evidence type="ECO:0000313" key="19">
    <source>
        <dbReference type="Ensembl" id="ENSCCNP00000006927.1"/>
    </source>
</evidence>
<comment type="subunit">
    <text evidence="16">Part of a SCF (SKP1-cullin-F-box) protein ligase complex. Interacts with ACO1/IRP1, IREB2/IRP2; the interaction depends on the [2Fe-2S] cluster. Interacts with DCTN1/p150-glued.</text>
</comment>
<evidence type="ECO:0000256" key="10">
    <source>
        <dbReference type="ARBA" id="ARBA00022843"/>
    </source>
</evidence>
<dbReference type="Pfam" id="PF12937">
    <property type="entry name" value="F-box-like"/>
    <property type="match status" value="1"/>
</dbReference>
<evidence type="ECO:0000256" key="13">
    <source>
        <dbReference type="ARBA" id="ARBA00023242"/>
    </source>
</evidence>
<comment type="subcellular location">
    <subcellularLocation>
        <location evidence="2">Cytoplasm</location>
        <location evidence="2">Perinuclear region</location>
    </subcellularLocation>
    <subcellularLocation>
        <location evidence="1">Nucleus</location>
    </subcellularLocation>
</comment>
<dbReference type="GO" id="GO:0005634">
    <property type="term" value="C:nucleus"/>
    <property type="evidence" value="ECO:0007669"/>
    <property type="project" value="UniProtKB-SubCell"/>
</dbReference>
<feature type="region of interest" description="Disordered" evidence="17">
    <location>
        <begin position="117"/>
        <end position="150"/>
    </location>
</feature>
<dbReference type="SMART" id="SM00256">
    <property type="entry name" value="FBOX"/>
    <property type="match status" value="1"/>
</dbReference>
<dbReference type="SMART" id="SM00367">
    <property type="entry name" value="LRR_CC"/>
    <property type="match status" value="4"/>
</dbReference>
<dbReference type="InterPro" id="IPR032675">
    <property type="entry name" value="LRR_dom_sf"/>
</dbReference>
<keyword evidence="5" id="KW-0963">Cytoplasm</keyword>
<dbReference type="PANTHER" id="PTHR13318:SF19">
    <property type="entry name" value="F-BOX_LRR-REPEAT PROTEIN 5"/>
    <property type="match status" value="1"/>
</dbReference>
<keyword evidence="13" id="KW-0539">Nucleus</keyword>
<dbReference type="SUPFAM" id="SSF52047">
    <property type="entry name" value="RNI-like"/>
    <property type="match status" value="1"/>
</dbReference>
<dbReference type="Pfam" id="PF01814">
    <property type="entry name" value="Hemerythrin"/>
    <property type="match status" value="1"/>
</dbReference>
<dbReference type="GO" id="GO:0031146">
    <property type="term" value="P:SCF-dependent proteasomal ubiquitin-dependent protein catabolic process"/>
    <property type="evidence" value="ECO:0007669"/>
    <property type="project" value="TreeGrafter"/>
</dbReference>
<gene>
    <name evidence="19" type="primary">Fbxl5</name>
</gene>
<dbReference type="GO" id="GO:0016567">
    <property type="term" value="P:protein ubiquitination"/>
    <property type="evidence" value="ECO:0007669"/>
    <property type="project" value="UniProtKB-UniPathway"/>
</dbReference>
<evidence type="ECO:0000256" key="16">
    <source>
        <dbReference type="ARBA" id="ARBA00063923"/>
    </source>
</evidence>
<dbReference type="InterPro" id="IPR045808">
    <property type="entry name" value="Hr_FBXL5"/>
</dbReference>
<dbReference type="InterPro" id="IPR006553">
    <property type="entry name" value="Leu-rich_rpt_Cys-con_subtyp"/>
</dbReference>
<feature type="compositionally biased region" description="Low complexity" evidence="17">
    <location>
        <begin position="123"/>
        <end position="142"/>
    </location>
</feature>
<dbReference type="CDD" id="cd12109">
    <property type="entry name" value="Hr_FBXL5"/>
    <property type="match status" value="1"/>
</dbReference>
<dbReference type="PROSITE" id="PS50181">
    <property type="entry name" value="FBOX"/>
    <property type="match status" value="1"/>
</dbReference>
<evidence type="ECO:0000256" key="9">
    <source>
        <dbReference type="ARBA" id="ARBA00022786"/>
    </source>
</evidence>
<dbReference type="GO" id="GO:0048471">
    <property type="term" value="C:perinuclear region of cytoplasm"/>
    <property type="evidence" value="ECO:0007669"/>
    <property type="project" value="UniProtKB-SubCell"/>
</dbReference>
<proteinExistence type="predicted"/>
<evidence type="ECO:0000259" key="18">
    <source>
        <dbReference type="PROSITE" id="PS50181"/>
    </source>
</evidence>
<keyword evidence="6" id="KW-0433">Leucine-rich repeat</keyword>
<dbReference type="FunFam" id="1.20.120.520:FF:000002">
    <property type="entry name" value="F-box/LRR-repeat protein 5 isoform X2"/>
    <property type="match status" value="1"/>
</dbReference>
<evidence type="ECO:0000256" key="7">
    <source>
        <dbReference type="ARBA" id="ARBA00022723"/>
    </source>
</evidence>
<dbReference type="FunFam" id="1.20.1280.50:FF:000007">
    <property type="entry name" value="F-box/LRR-repeat protein 5 isoform X1"/>
    <property type="match status" value="1"/>
</dbReference>
<dbReference type="GO" id="GO:0046872">
    <property type="term" value="F:metal ion binding"/>
    <property type="evidence" value="ECO:0007669"/>
    <property type="project" value="UniProtKB-KW"/>
</dbReference>
<reference evidence="19" key="1">
    <citation type="submission" date="2023-09" db="UniProtKB">
        <authorList>
            <consortium name="Ensembl"/>
        </authorList>
    </citation>
    <scope>IDENTIFICATION</scope>
</reference>
<dbReference type="CDD" id="cd22118">
    <property type="entry name" value="F-box_FBXL5"/>
    <property type="match status" value="1"/>
</dbReference>
<keyword evidence="10" id="KW-0832">Ubl conjugation</keyword>
<keyword evidence="12" id="KW-0411">Iron-sulfur</keyword>
<evidence type="ECO:0000256" key="3">
    <source>
        <dbReference type="ARBA" id="ARBA00004906"/>
    </source>
</evidence>
<keyword evidence="11" id="KW-0408">Iron</keyword>
<dbReference type="InterPro" id="IPR001611">
    <property type="entry name" value="Leu-rich_rpt"/>
</dbReference>
<dbReference type="Ensembl" id="ENSCCNT00000009194.1">
    <property type="protein sequence ID" value="ENSCCNP00000006927.1"/>
    <property type="gene ID" value="ENSCCNG00000007345.1"/>
</dbReference>
<sequence length="862" mass="95795">MLGGGPTLEDLSMANGGSRGLGCERARALPTQAKGSLGQAPKPEPRPLRLLSRPHGAGGRRGKAENAPRTFLGGETTGRLGFLPRTLRQGIRRAEAGGGRRREPARAPVTCAAGTAWRRPARARVSAGPAARARAPTGRAHAQGGAPPLPRGEGVYGEAAAAAAEAEAEAVAMAPFPEEVDVFTAPHWRMKQLVGRYCDKLSKTNFSNNNDFRALLQSLYATFKEFKMHEQIENEYIIGLLQQRSQTIYNVHSDNKLSEMLSLFEKGLKNVKNEYEQLNYAKQLKERLEAFTRDFLPHMKEEEEVFQPMLMEYFTYEELKDIKKKVIAQHCSQKDTAELLRGLSLWNQTEERQKFFKYSVDEKSDTEAEVSEHSIGITHLPPEVMLSIFSYLNPQELCRCSQVSTKWSQLAKTGSLWKHLYPVHWARGDWYSGPATELDTEPDEEWVKSRKDESRAFQEWDEDADIDESEESAEESIAISIAQMEKRLLHGLIHNVLPYVGTSVKTLVLAYSCAVSSKMVRQILELCPNLEHLDLTQTDISDSAFDSWSWLGCCQSLRHLDLSGCEKITDVALEKISRALGILTSHQSGFLKTSSKFTSTTWKNKDITMQSTKQYACLHDLTNKGIGEEIDNAHTWTKPVSSENFTSPYVWMLDAEDLADIEDTVEWRHRNVESLCVLETTSNFGCSSSGCFSKDIVGLRTSVCWQQHCASPAFTYCGHSFCCTGTALRTMSALPGTSVVCRKALRTTLPRGNDLIYFGSEKSDQETGRVLLFLSLSGCYQITDHGLRVLTLGGGLPYLEHLNLSGCLTVTGAGLQDLVSACPSLNDEYFYYCDNINGPHADTASGCQNLQCGFRACCRSGE</sequence>
<evidence type="ECO:0000256" key="12">
    <source>
        <dbReference type="ARBA" id="ARBA00023014"/>
    </source>
</evidence>
<evidence type="ECO:0000256" key="6">
    <source>
        <dbReference type="ARBA" id="ARBA00022614"/>
    </source>
</evidence>
<accession>A0A8C0W7P0</accession>
<keyword evidence="8" id="KW-0677">Repeat</keyword>
<keyword evidence="9" id="KW-0833">Ubl conjugation pathway</keyword>
<dbReference type="InterPro" id="IPR012312">
    <property type="entry name" value="Hemerythrin-like"/>
</dbReference>
<dbReference type="Pfam" id="PF13516">
    <property type="entry name" value="LRR_6"/>
    <property type="match status" value="2"/>
</dbReference>
<evidence type="ECO:0000256" key="8">
    <source>
        <dbReference type="ARBA" id="ARBA00022737"/>
    </source>
</evidence>
<dbReference type="InterPro" id="IPR001810">
    <property type="entry name" value="F-box_dom"/>
</dbReference>
<dbReference type="GO" id="GO:0051536">
    <property type="term" value="F:iron-sulfur cluster binding"/>
    <property type="evidence" value="ECO:0007669"/>
    <property type="project" value="UniProtKB-KW"/>
</dbReference>
<evidence type="ECO:0000256" key="2">
    <source>
        <dbReference type="ARBA" id="ARBA00004556"/>
    </source>
</evidence>
<dbReference type="InterPro" id="IPR036047">
    <property type="entry name" value="F-box-like_dom_sf"/>
</dbReference>
<comment type="pathway">
    <text evidence="3">Protein modification; protein ubiquitination.</text>
</comment>
<evidence type="ECO:0000256" key="17">
    <source>
        <dbReference type="SAM" id="MobiDB-lite"/>
    </source>
</evidence>
<dbReference type="GO" id="GO:0006879">
    <property type="term" value="P:intracellular iron ion homeostasis"/>
    <property type="evidence" value="ECO:0007669"/>
    <property type="project" value="InterPro"/>
</dbReference>
<evidence type="ECO:0000256" key="11">
    <source>
        <dbReference type="ARBA" id="ARBA00023004"/>
    </source>
</evidence>
<dbReference type="Gene3D" id="1.20.1280.50">
    <property type="match status" value="1"/>
</dbReference>
<feature type="region of interest" description="Disordered" evidence="17">
    <location>
        <begin position="1"/>
        <end position="80"/>
    </location>
</feature>
<dbReference type="Gene3D" id="1.20.120.520">
    <property type="entry name" value="nmb1532 protein domain like"/>
    <property type="match status" value="1"/>
</dbReference>
<dbReference type="SUPFAM" id="SSF81383">
    <property type="entry name" value="F-box domain"/>
    <property type="match status" value="1"/>
</dbReference>
<evidence type="ECO:0000256" key="14">
    <source>
        <dbReference type="ARBA" id="ARBA00030695"/>
    </source>
</evidence>
<evidence type="ECO:0000256" key="15">
    <source>
        <dbReference type="ARBA" id="ARBA00034078"/>
    </source>
</evidence>